<evidence type="ECO:0008006" key="3">
    <source>
        <dbReference type="Google" id="ProtNLM"/>
    </source>
</evidence>
<dbReference type="Proteomes" id="UP000821846">
    <property type="component" value="Unassembled WGS sequence"/>
</dbReference>
<reference evidence="1 2" key="1">
    <citation type="journal article" date="2020" name="Cell Host Microbe">
        <title>Functional and Genomic Variation between Human-Derived Isolates of Lachnospiraceae Reveals Inter- and Intra-Species Diversity.</title>
        <authorList>
            <person name="Sorbara M.T."/>
            <person name="Littmann E.R."/>
            <person name="Fontana E."/>
            <person name="Moody T.U."/>
            <person name="Kohout C.E."/>
            <person name="Gjonbalaj M."/>
            <person name="Eaton V."/>
            <person name="Seok R."/>
            <person name="Leiner I.M."/>
            <person name="Pamer E.G."/>
        </authorList>
    </citation>
    <scope>NUCLEOTIDE SEQUENCE [LARGE SCALE GENOMIC DNA]</scope>
    <source>
        <strain evidence="1 2">MSK.14.16</strain>
    </source>
</reference>
<comment type="caution">
    <text evidence="1">The sequence shown here is derived from an EMBL/GenBank/DDBJ whole genome shotgun (WGS) entry which is preliminary data.</text>
</comment>
<evidence type="ECO:0000313" key="1">
    <source>
        <dbReference type="EMBL" id="NSG30243.1"/>
    </source>
</evidence>
<sequence length="90" mass="11003">MGEKEGRNTRVLSLFVRLSYGDILKKKEEARHYQVTERTIQRDLETIRSVLEEERKMGRDDRMLLYDREQNGYKICRVYLSREDSHFCKW</sequence>
<accession>A0ABX2GXQ4</accession>
<organism evidence="1 2">
    <name type="scientific">Faecalicatena fissicatena</name>
    <dbReference type="NCBI Taxonomy" id="290055"/>
    <lineage>
        <taxon>Bacteria</taxon>
        <taxon>Bacillati</taxon>
        <taxon>Bacillota</taxon>
        <taxon>Clostridia</taxon>
        <taxon>Lachnospirales</taxon>
        <taxon>Lachnospiraceae</taxon>
        <taxon>Faecalicatena</taxon>
    </lineage>
</organism>
<protein>
    <recommendedName>
        <fullName evidence="3">HTH domain-containing protein</fullName>
    </recommendedName>
</protein>
<evidence type="ECO:0000313" key="2">
    <source>
        <dbReference type="Proteomes" id="UP000821846"/>
    </source>
</evidence>
<dbReference type="RefSeq" id="WP_173866364.1">
    <property type="nucleotide sequence ID" value="NZ_JAAWUU010000024.1"/>
</dbReference>
<gene>
    <name evidence="1" type="ORF">HFM93_08145</name>
</gene>
<name>A0ABX2GXQ4_9FIRM</name>
<dbReference type="EMBL" id="JAAWUZ010000025">
    <property type="protein sequence ID" value="NSG30243.1"/>
    <property type="molecule type" value="Genomic_DNA"/>
</dbReference>
<proteinExistence type="predicted"/>
<keyword evidence="2" id="KW-1185">Reference proteome</keyword>